<dbReference type="GeneID" id="38784170"/>
<feature type="compositionally biased region" description="Basic residues" evidence="1">
    <location>
        <begin position="156"/>
        <end position="177"/>
    </location>
</feature>
<proteinExistence type="predicted"/>
<evidence type="ECO:0000313" key="3">
    <source>
        <dbReference type="Proteomes" id="UP000287166"/>
    </source>
</evidence>
<protein>
    <submittedName>
        <fullName evidence="2">Uncharacterized protein</fullName>
    </submittedName>
</protein>
<gene>
    <name evidence="2" type="ORF">SCP_1005000</name>
</gene>
<evidence type="ECO:0000313" key="2">
    <source>
        <dbReference type="EMBL" id="GBE87253.1"/>
    </source>
</evidence>
<evidence type="ECO:0000256" key="1">
    <source>
        <dbReference type="SAM" id="MobiDB-lite"/>
    </source>
</evidence>
<dbReference type="RefSeq" id="XP_027618166.1">
    <property type="nucleotide sequence ID" value="XM_027762365.1"/>
</dbReference>
<feature type="compositionally biased region" description="Gly residues" evidence="1">
    <location>
        <begin position="133"/>
        <end position="147"/>
    </location>
</feature>
<reference evidence="2 3" key="1">
    <citation type="journal article" date="2018" name="Sci. Rep.">
        <title>Genome sequence of the cauliflower mushroom Sparassis crispa (Hanabiratake) and its association with beneficial usage.</title>
        <authorList>
            <person name="Kiyama R."/>
            <person name="Furutani Y."/>
            <person name="Kawaguchi K."/>
            <person name="Nakanishi T."/>
        </authorList>
    </citation>
    <scope>NUCLEOTIDE SEQUENCE [LARGE SCALE GENOMIC DNA]</scope>
</reference>
<dbReference type="AlphaFoldDB" id="A0A401GYL4"/>
<feature type="region of interest" description="Disordered" evidence="1">
    <location>
        <begin position="129"/>
        <end position="208"/>
    </location>
</feature>
<organism evidence="2 3">
    <name type="scientific">Sparassis crispa</name>
    <dbReference type="NCBI Taxonomy" id="139825"/>
    <lineage>
        <taxon>Eukaryota</taxon>
        <taxon>Fungi</taxon>
        <taxon>Dikarya</taxon>
        <taxon>Basidiomycota</taxon>
        <taxon>Agaricomycotina</taxon>
        <taxon>Agaricomycetes</taxon>
        <taxon>Polyporales</taxon>
        <taxon>Sparassidaceae</taxon>
        <taxon>Sparassis</taxon>
    </lineage>
</organism>
<dbReference type="InParanoid" id="A0A401GYL4"/>
<sequence>MCRKTGVFVIEAEIIIDEDTQYTKTRKRTGLGPPPAAIQVYSAKAHHAGAAASRARMTRSAASHTPEPARGVLPLAHDRQRCALGDDAQHGPALGDRRSVEGGRRCVRDRRVARASDNLHEDKLQVGRARCGSRGGAQGRAGGGEWGGEPLWARKGSPHGRRRGASRCVRAARRAKRSQVDMSSSAVGRASPRGASELQEPNVEVGDVPDEGGVLAVAAGEAEEVLLAREAGMERASTLRALVAREGEAAGEGALAGAGVEDAVDALKGAEGEDAEVLDAGVRKLGGFVRNGCEKCAHGA</sequence>
<dbReference type="Proteomes" id="UP000287166">
    <property type="component" value="Unassembled WGS sequence"/>
</dbReference>
<comment type="caution">
    <text evidence="2">The sequence shown here is derived from an EMBL/GenBank/DDBJ whole genome shotgun (WGS) entry which is preliminary data.</text>
</comment>
<keyword evidence="3" id="KW-1185">Reference proteome</keyword>
<accession>A0A401GYL4</accession>
<dbReference type="EMBL" id="BFAD01000010">
    <property type="protein sequence ID" value="GBE87253.1"/>
    <property type="molecule type" value="Genomic_DNA"/>
</dbReference>
<name>A0A401GYL4_9APHY</name>